<reference evidence="1 2" key="1">
    <citation type="submission" date="2024-01" db="EMBL/GenBank/DDBJ databases">
        <authorList>
            <consortium name="Genoscope - CEA"/>
            <person name="William W."/>
        </authorList>
    </citation>
    <scope>NUCLEOTIDE SEQUENCE [LARGE SCALE GENOMIC DNA]</scope>
    <source>
        <strain evidence="1 2">29B2s-10</strain>
    </source>
</reference>
<dbReference type="PANTHER" id="PTHR10188:SF8">
    <property type="entry name" value="THREONINE ASPARTASE 1"/>
    <property type="match status" value="1"/>
</dbReference>
<dbReference type="Gene3D" id="3.60.20.30">
    <property type="entry name" value="(Glycosyl)asparaginase"/>
    <property type="match status" value="1"/>
</dbReference>
<dbReference type="Pfam" id="PF01112">
    <property type="entry name" value="Asparaginase_2"/>
    <property type="match status" value="1"/>
</dbReference>
<evidence type="ECO:0000313" key="2">
    <source>
        <dbReference type="Proteomes" id="UP001497600"/>
    </source>
</evidence>
<dbReference type="PANTHER" id="PTHR10188">
    <property type="entry name" value="L-ASPARAGINASE"/>
    <property type="match status" value="1"/>
</dbReference>
<dbReference type="Proteomes" id="UP001497600">
    <property type="component" value="Chromosome E"/>
</dbReference>
<accession>A0ABP0EDM7</accession>
<organism evidence="1 2">
    <name type="scientific">[Candida] anglica</name>
    <dbReference type="NCBI Taxonomy" id="148631"/>
    <lineage>
        <taxon>Eukaryota</taxon>
        <taxon>Fungi</taxon>
        <taxon>Dikarya</taxon>
        <taxon>Ascomycota</taxon>
        <taxon>Saccharomycotina</taxon>
        <taxon>Pichiomycetes</taxon>
        <taxon>Debaryomycetaceae</taxon>
        <taxon>Kurtzmaniella</taxon>
    </lineage>
</organism>
<keyword evidence="2" id="KW-1185">Reference proteome</keyword>
<protein>
    <recommendedName>
        <fullName evidence="3">Asparaginase</fullName>
    </recommendedName>
</protein>
<name>A0ABP0EDM7_9ASCO</name>
<dbReference type="InterPro" id="IPR029055">
    <property type="entry name" value="Ntn_hydrolases_N"/>
</dbReference>
<dbReference type="InterPro" id="IPR000246">
    <property type="entry name" value="Peptidase_T2"/>
</dbReference>
<proteinExistence type="predicted"/>
<sequence length="346" mass="37877">MSEPILVVHIGAGNQSLARKNKYIGLIKKSLSTQQILNASQVLERSSLTNTGYGSALNLEGEVECDSSYVIACRGSNQVEMGAFYNVRHEYPISETIDVWHRLNQLYQPGGKLGNVGLSRPVLVNYDSVKHLVSSRADIESGSRDSLVSPKNMEIYRAYKDKGLVDYNQDVTDTIGLIEIKSEKTSIMTSSGGNFFKLPGRIGCAGVIGAAISHRVQDNHIAISCMCSGNGEDIIMMSLARSIADGLIQLNENGYDYAETMVQIITQESSKISLTSVNNSNEKIVYVGAICVIDDLQTNKKVLVYCHSTESFFFGFQKGNNEPEVILSTLGTSPKLGTYCRGEFRI</sequence>
<evidence type="ECO:0008006" key="3">
    <source>
        <dbReference type="Google" id="ProtNLM"/>
    </source>
</evidence>
<evidence type="ECO:0000313" key="1">
    <source>
        <dbReference type="EMBL" id="CAK7906457.1"/>
    </source>
</evidence>
<dbReference type="SUPFAM" id="SSF56235">
    <property type="entry name" value="N-terminal nucleophile aminohydrolases (Ntn hydrolases)"/>
    <property type="match status" value="1"/>
</dbReference>
<gene>
    <name evidence="1" type="ORF">CAAN4_E00760</name>
</gene>
<dbReference type="EMBL" id="OZ004257">
    <property type="protein sequence ID" value="CAK7906457.1"/>
    <property type="molecule type" value="Genomic_DNA"/>
</dbReference>